<gene>
    <name evidence="4" type="ORF">AB1300_17405</name>
</gene>
<dbReference type="SUPFAM" id="SSF51735">
    <property type="entry name" value="NAD(P)-binding Rossmann-fold domains"/>
    <property type="match status" value="1"/>
</dbReference>
<accession>A0ABV3W148</accession>
<dbReference type="InterPro" id="IPR020843">
    <property type="entry name" value="ER"/>
</dbReference>
<name>A0ABV3W148_9BACI</name>
<dbReference type="PANTHER" id="PTHR48106">
    <property type="entry name" value="QUINONE OXIDOREDUCTASE PIG3-RELATED"/>
    <property type="match status" value="1"/>
</dbReference>
<proteinExistence type="predicted"/>
<dbReference type="Pfam" id="PF00107">
    <property type="entry name" value="ADH_zinc_N"/>
    <property type="match status" value="1"/>
</dbReference>
<sequence>MRKIIFEQYGGPEVLTYVEEEIPKIKENEILIKVENFSVNYADVKKRTGKKAKGKFPMELGLDVSGVVQKVGEHVKKLSVGDKVVAFPKKGSYSEYVVADENLVFKMPKELSFEQGAAALTVSFLGYILVNKLIEIDKSSFVIVHAASGGVGTTILQLLNLSGIENVIGVTSSKEKFSILKKYGAKYTFTYEEFQEESLKITKNKGVDIVFDSVAGEVTRKSLNCLKEYGKIVQFGNSSGDIATFNNTDVHSSCRSIIGFSLGTTRKLRPDYIQSIATEVLDLLASGKVKVHIENILNFDSIIEAHKIIENRNHIGKVLIEF</sequence>
<organism evidence="4 5">
    <name type="scientific">Lysinibacillus xylanilyticus</name>
    <dbReference type="NCBI Taxonomy" id="582475"/>
    <lineage>
        <taxon>Bacteria</taxon>
        <taxon>Bacillati</taxon>
        <taxon>Bacillota</taxon>
        <taxon>Bacilli</taxon>
        <taxon>Bacillales</taxon>
        <taxon>Bacillaceae</taxon>
        <taxon>Lysinibacillus</taxon>
    </lineage>
</organism>
<keyword evidence="2" id="KW-0560">Oxidoreductase</keyword>
<dbReference type="Pfam" id="PF08240">
    <property type="entry name" value="ADH_N"/>
    <property type="match status" value="1"/>
</dbReference>
<evidence type="ECO:0000256" key="1">
    <source>
        <dbReference type="ARBA" id="ARBA00022857"/>
    </source>
</evidence>
<evidence type="ECO:0000259" key="3">
    <source>
        <dbReference type="SMART" id="SM00829"/>
    </source>
</evidence>
<reference evidence="4 5" key="1">
    <citation type="submission" date="2024-07" db="EMBL/GenBank/DDBJ databases">
        <title>Characterization of a bacterium isolated from hydrolysated instant sea cucumber by whole-genome sequencing and metabolomics.</title>
        <authorList>
            <person name="Luo X."/>
            <person name="Zhang Z."/>
            <person name="Zheng Z."/>
            <person name="Zhang W."/>
            <person name="Ming T."/>
            <person name="Jiao L."/>
            <person name="Su X."/>
            <person name="Kong F."/>
            <person name="Xu J."/>
        </authorList>
    </citation>
    <scope>NUCLEOTIDE SEQUENCE [LARGE SCALE GENOMIC DNA]</scope>
    <source>
        <strain evidence="4 5">XL-2024</strain>
    </source>
</reference>
<keyword evidence="1" id="KW-0521">NADP</keyword>
<keyword evidence="5" id="KW-1185">Reference proteome</keyword>
<dbReference type="InterPro" id="IPR013154">
    <property type="entry name" value="ADH-like_N"/>
</dbReference>
<dbReference type="RefSeq" id="WP_368637476.1">
    <property type="nucleotide sequence ID" value="NZ_JBFRHK010000011.1"/>
</dbReference>
<dbReference type="Gene3D" id="3.90.180.10">
    <property type="entry name" value="Medium-chain alcohol dehydrogenases, catalytic domain"/>
    <property type="match status" value="1"/>
</dbReference>
<dbReference type="InterPro" id="IPR036291">
    <property type="entry name" value="NAD(P)-bd_dom_sf"/>
</dbReference>
<evidence type="ECO:0000313" key="5">
    <source>
        <dbReference type="Proteomes" id="UP001558534"/>
    </source>
</evidence>
<protein>
    <submittedName>
        <fullName evidence="4">Zinc-binding alcohol dehydrogenase family protein</fullName>
    </submittedName>
</protein>
<dbReference type="InterPro" id="IPR011032">
    <property type="entry name" value="GroES-like_sf"/>
</dbReference>
<evidence type="ECO:0000313" key="4">
    <source>
        <dbReference type="EMBL" id="MEX3746900.1"/>
    </source>
</evidence>
<dbReference type="Gene3D" id="3.40.50.720">
    <property type="entry name" value="NAD(P)-binding Rossmann-like Domain"/>
    <property type="match status" value="1"/>
</dbReference>
<dbReference type="SUPFAM" id="SSF50129">
    <property type="entry name" value="GroES-like"/>
    <property type="match status" value="1"/>
</dbReference>
<feature type="domain" description="Enoyl reductase (ER)" evidence="3">
    <location>
        <begin position="10"/>
        <end position="320"/>
    </location>
</feature>
<dbReference type="PANTHER" id="PTHR48106:SF13">
    <property type="entry name" value="QUINONE OXIDOREDUCTASE-RELATED"/>
    <property type="match status" value="1"/>
</dbReference>
<comment type="caution">
    <text evidence="4">The sequence shown here is derived from an EMBL/GenBank/DDBJ whole genome shotgun (WGS) entry which is preliminary data.</text>
</comment>
<dbReference type="EMBL" id="JBFRHK010000011">
    <property type="protein sequence ID" value="MEX3746900.1"/>
    <property type="molecule type" value="Genomic_DNA"/>
</dbReference>
<dbReference type="SMART" id="SM00829">
    <property type="entry name" value="PKS_ER"/>
    <property type="match status" value="1"/>
</dbReference>
<dbReference type="Proteomes" id="UP001558534">
    <property type="component" value="Unassembled WGS sequence"/>
</dbReference>
<evidence type="ECO:0000256" key="2">
    <source>
        <dbReference type="ARBA" id="ARBA00023002"/>
    </source>
</evidence>
<dbReference type="InterPro" id="IPR013149">
    <property type="entry name" value="ADH-like_C"/>
</dbReference>